<gene>
    <name evidence="2" type="primary">Dsim\GD22232</name>
    <name evidence="2" type="ORF">Dsim_GD22232</name>
</gene>
<accession>B4NV43</accession>
<feature type="compositionally biased region" description="Low complexity" evidence="1">
    <location>
        <begin position="125"/>
        <end position="155"/>
    </location>
</feature>
<evidence type="ECO:0000256" key="1">
    <source>
        <dbReference type="SAM" id="MobiDB-lite"/>
    </source>
</evidence>
<dbReference type="OrthoDB" id="2274644at2759"/>
<dbReference type="GO" id="GO:0008298">
    <property type="term" value="P:intracellular mRNA localization"/>
    <property type="evidence" value="ECO:0007669"/>
    <property type="project" value="EnsemblMetazoa"/>
</dbReference>
<dbReference type="HOGENOM" id="CLU_950839_0_0_1"/>
<dbReference type="GO" id="GO:0006963">
    <property type="term" value="P:positive regulation of antibacterial peptide biosynthetic process"/>
    <property type="evidence" value="ECO:0007669"/>
    <property type="project" value="EnsemblMetazoa"/>
</dbReference>
<protein>
    <submittedName>
        <fullName evidence="2">GD22232</fullName>
    </submittedName>
</protein>
<dbReference type="GO" id="GO:0001556">
    <property type="term" value="P:oocyte maturation"/>
    <property type="evidence" value="ECO:0007669"/>
    <property type="project" value="EnsemblMetazoa"/>
</dbReference>
<dbReference type="GO" id="GO:0007343">
    <property type="term" value="P:egg activation"/>
    <property type="evidence" value="ECO:0007669"/>
    <property type="project" value="EnsemblMetazoa"/>
</dbReference>
<organism evidence="2 3">
    <name type="scientific">Drosophila simulans</name>
    <name type="common">Fruit fly</name>
    <dbReference type="NCBI Taxonomy" id="7240"/>
    <lineage>
        <taxon>Eukaryota</taxon>
        <taxon>Metazoa</taxon>
        <taxon>Ecdysozoa</taxon>
        <taxon>Arthropoda</taxon>
        <taxon>Hexapoda</taxon>
        <taxon>Insecta</taxon>
        <taxon>Pterygota</taxon>
        <taxon>Neoptera</taxon>
        <taxon>Endopterygota</taxon>
        <taxon>Diptera</taxon>
        <taxon>Brachycera</taxon>
        <taxon>Muscomorpha</taxon>
        <taxon>Ephydroidea</taxon>
        <taxon>Drosophilidae</taxon>
        <taxon>Drosophila</taxon>
        <taxon>Sophophora</taxon>
    </lineage>
</organism>
<dbReference type="GO" id="GO:0007056">
    <property type="term" value="P:spindle assembly involved in female meiosis"/>
    <property type="evidence" value="ECO:0007669"/>
    <property type="project" value="EnsemblMetazoa"/>
</dbReference>
<dbReference type="GO" id="GO:0007344">
    <property type="term" value="P:pronuclear fusion"/>
    <property type="evidence" value="ECO:0007669"/>
    <property type="project" value="EnsemblMetazoa"/>
</dbReference>
<dbReference type="EMBL" id="CH985892">
    <property type="protein sequence ID" value="EDX15917.1"/>
    <property type="molecule type" value="Genomic_DNA"/>
</dbReference>
<name>B4NV43_DROSI</name>
<keyword evidence="3" id="KW-1185">Reference proteome</keyword>
<dbReference type="GO" id="GO:0005737">
    <property type="term" value="C:cytoplasm"/>
    <property type="evidence" value="ECO:0007669"/>
    <property type="project" value="EnsemblMetazoa"/>
</dbReference>
<dbReference type="GO" id="GO:0031124">
    <property type="term" value="P:mRNA 3'-end processing"/>
    <property type="evidence" value="ECO:0007669"/>
    <property type="project" value="EnsemblMetazoa"/>
</dbReference>
<evidence type="ECO:0000313" key="2">
    <source>
        <dbReference type="EMBL" id="EDX15917.1"/>
    </source>
</evidence>
<evidence type="ECO:0000313" key="3">
    <source>
        <dbReference type="Proteomes" id="UP000000304"/>
    </source>
</evidence>
<dbReference type="OMA" id="CINRTKS"/>
<dbReference type="GO" id="GO:0035044">
    <property type="term" value="P:sperm aster formation"/>
    <property type="evidence" value="ECO:0007669"/>
    <property type="project" value="EnsemblMetazoa"/>
</dbReference>
<proteinExistence type="predicted"/>
<dbReference type="GO" id="GO:0180011">
    <property type="term" value="P:cytosolic mRNA polyadenylation"/>
    <property type="evidence" value="ECO:0007669"/>
    <property type="project" value="EnsemblMetazoa"/>
</dbReference>
<dbReference type="GO" id="GO:1990817">
    <property type="term" value="F:poly(A) RNA polymerase activity"/>
    <property type="evidence" value="ECO:0007669"/>
    <property type="project" value="EnsemblMetazoa"/>
</dbReference>
<dbReference type="Proteomes" id="UP000000304">
    <property type="component" value="Unassembled WGS sequence"/>
</dbReference>
<dbReference type="GO" id="GO:0035046">
    <property type="term" value="P:pronuclear migration"/>
    <property type="evidence" value="ECO:0007669"/>
    <property type="project" value="EnsemblMetazoa"/>
</dbReference>
<dbReference type="AlphaFoldDB" id="B4NV43"/>
<feature type="compositionally biased region" description="Low complexity" evidence="1">
    <location>
        <begin position="177"/>
        <end position="217"/>
    </location>
</feature>
<feature type="region of interest" description="Disordered" evidence="1">
    <location>
        <begin position="115"/>
        <end position="155"/>
    </location>
</feature>
<feature type="region of interest" description="Disordered" evidence="1">
    <location>
        <begin position="177"/>
        <end position="219"/>
    </location>
</feature>
<sequence length="293" mass="32256">MFSTRISGDMKIFAADVAESSGTATCNTSVQQQQSQQLEFRPRMSAGSPISKPGQCHLKFGKYNNKTVNLLRQVNSCHSSNSSSNTSNNKNEVIKGQQQQPVHYCNSNNSHSWARKKYFGNGNNSSSNSLLQQQQQTSSYFQRQQHQQQMQLQQEKQATNNNDALMKNQNVVNALVSDCNSSDSNNNNSSTCNNNTSSTSNNNTGSSSNNNTGSSSSCINRTKSAKWLNENIAAGAGGPWYEMILPPDRYLAQARNIEVTVQPEKLICMCKYDNLSAEILEEIQGSPANAQEV</sequence>
<dbReference type="STRING" id="7240.B4NV43"/>
<reference evidence="2 3" key="1">
    <citation type="journal article" date="2007" name="Nature">
        <title>Evolution of genes and genomes on the Drosophila phylogeny.</title>
        <authorList>
            <consortium name="Drosophila 12 Genomes Consortium"/>
            <person name="Clark A.G."/>
            <person name="Eisen M.B."/>
            <person name="Smith D.R."/>
            <person name="Bergman C.M."/>
            <person name="Oliver B."/>
            <person name="Markow T.A."/>
            <person name="Kaufman T.C."/>
            <person name="Kellis M."/>
            <person name="Gelbart W."/>
            <person name="Iyer V.N."/>
            <person name="Pollard D.A."/>
            <person name="Sackton T.B."/>
            <person name="Larracuente A.M."/>
            <person name="Singh N.D."/>
            <person name="Abad J.P."/>
            <person name="Abt D.N."/>
            <person name="Adryan B."/>
            <person name="Aguade M."/>
            <person name="Akashi H."/>
            <person name="Anderson W.W."/>
            <person name="Aquadro C.F."/>
            <person name="Ardell D.H."/>
            <person name="Arguello R."/>
            <person name="Artieri C.G."/>
            <person name="Barbash D.A."/>
            <person name="Barker D."/>
            <person name="Barsanti P."/>
            <person name="Batterham P."/>
            <person name="Batzoglou S."/>
            <person name="Begun D."/>
            <person name="Bhutkar A."/>
            <person name="Blanco E."/>
            <person name="Bosak S.A."/>
            <person name="Bradley R.K."/>
            <person name="Brand A.D."/>
            <person name="Brent M.R."/>
            <person name="Brooks A.N."/>
            <person name="Brown R.H."/>
            <person name="Butlin R.K."/>
            <person name="Caggese C."/>
            <person name="Calvi B.R."/>
            <person name="Bernardo de Carvalho A."/>
            <person name="Caspi A."/>
            <person name="Castrezana S."/>
            <person name="Celniker S.E."/>
            <person name="Chang J.L."/>
            <person name="Chapple C."/>
            <person name="Chatterji S."/>
            <person name="Chinwalla A."/>
            <person name="Civetta A."/>
            <person name="Clifton S.W."/>
            <person name="Comeron J.M."/>
            <person name="Costello J.C."/>
            <person name="Coyne J.A."/>
            <person name="Daub J."/>
            <person name="David R.G."/>
            <person name="Delcher A.L."/>
            <person name="Delehaunty K."/>
            <person name="Do C.B."/>
            <person name="Ebling H."/>
            <person name="Edwards K."/>
            <person name="Eickbush T."/>
            <person name="Evans J.D."/>
            <person name="Filipski A."/>
            <person name="Findeiss S."/>
            <person name="Freyhult E."/>
            <person name="Fulton L."/>
            <person name="Fulton R."/>
            <person name="Garcia A.C."/>
            <person name="Gardiner A."/>
            <person name="Garfield D.A."/>
            <person name="Garvin B.E."/>
            <person name="Gibson G."/>
            <person name="Gilbert D."/>
            <person name="Gnerre S."/>
            <person name="Godfrey J."/>
            <person name="Good R."/>
            <person name="Gotea V."/>
            <person name="Gravely B."/>
            <person name="Greenberg A.J."/>
            <person name="Griffiths-Jones S."/>
            <person name="Gross S."/>
            <person name="Guigo R."/>
            <person name="Gustafson E.A."/>
            <person name="Haerty W."/>
            <person name="Hahn M.W."/>
            <person name="Halligan D.L."/>
            <person name="Halpern A.L."/>
            <person name="Halter G.M."/>
            <person name="Han M.V."/>
            <person name="Heger A."/>
            <person name="Hillier L."/>
            <person name="Hinrichs A.S."/>
            <person name="Holmes I."/>
            <person name="Hoskins R.A."/>
            <person name="Hubisz M.J."/>
            <person name="Hultmark D."/>
            <person name="Huntley M.A."/>
            <person name="Jaffe D.B."/>
            <person name="Jagadeeshan S."/>
            <person name="Jeck W.R."/>
            <person name="Johnson J."/>
            <person name="Jones C.D."/>
            <person name="Jordan W.C."/>
            <person name="Karpen G.H."/>
            <person name="Kataoka E."/>
            <person name="Keightley P.D."/>
            <person name="Kheradpour P."/>
            <person name="Kirkness E.F."/>
            <person name="Koerich L.B."/>
            <person name="Kristiansen K."/>
            <person name="Kudrna D."/>
            <person name="Kulathinal R.J."/>
            <person name="Kumar S."/>
            <person name="Kwok R."/>
            <person name="Lander E."/>
            <person name="Langley C.H."/>
            <person name="Lapoint R."/>
            <person name="Lazzaro B.P."/>
            <person name="Lee S.J."/>
            <person name="Levesque L."/>
            <person name="Li R."/>
            <person name="Lin C.F."/>
            <person name="Lin M.F."/>
            <person name="Lindblad-Toh K."/>
            <person name="Llopart A."/>
            <person name="Long M."/>
            <person name="Low L."/>
            <person name="Lozovsky E."/>
            <person name="Lu J."/>
            <person name="Luo M."/>
            <person name="Machado C.A."/>
            <person name="Makalowski W."/>
            <person name="Marzo M."/>
            <person name="Matsuda M."/>
            <person name="Matzkin L."/>
            <person name="McAllister B."/>
            <person name="McBride C.S."/>
            <person name="McKernan B."/>
            <person name="McKernan K."/>
            <person name="Mendez-Lago M."/>
            <person name="Minx P."/>
            <person name="Mollenhauer M.U."/>
            <person name="Montooth K."/>
            <person name="Mount S.M."/>
            <person name="Mu X."/>
            <person name="Myers E."/>
            <person name="Negre B."/>
            <person name="Newfeld S."/>
            <person name="Nielsen R."/>
            <person name="Noor M.A."/>
            <person name="O'Grady P."/>
            <person name="Pachter L."/>
            <person name="Papaceit M."/>
            <person name="Parisi M.J."/>
            <person name="Parisi M."/>
            <person name="Parts L."/>
            <person name="Pedersen J.S."/>
            <person name="Pesole G."/>
            <person name="Phillippy A.M."/>
            <person name="Ponting C.P."/>
            <person name="Pop M."/>
            <person name="Porcelli D."/>
            <person name="Powell J.R."/>
            <person name="Prohaska S."/>
            <person name="Pruitt K."/>
            <person name="Puig M."/>
            <person name="Quesneville H."/>
            <person name="Ram K.R."/>
            <person name="Rand D."/>
            <person name="Rasmussen M.D."/>
            <person name="Reed L.K."/>
            <person name="Reenan R."/>
            <person name="Reily A."/>
            <person name="Remington K.A."/>
            <person name="Rieger T.T."/>
            <person name="Ritchie M.G."/>
            <person name="Robin C."/>
            <person name="Rogers Y.H."/>
            <person name="Rohde C."/>
            <person name="Rozas J."/>
            <person name="Rubenfield M.J."/>
            <person name="Ruiz A."/>
            <person name="Russo S."/>
            <person name="Salzberg S.L."/>
            <person name="Sanchez-Gracia A."/>
            <person name="Saranga D.J."/>
            <person name="Sato H."/>
            <person name="Schaeffer S.W."/>
            <person name="Schatz M.C."/>
            <person name="Schlenke T."/>
            <person name="Schwartz R."/>
            <person name="Segarra C."/>
            <person name="Singh R.S."/>
            <person name="Sirot L."/>
            <person name="Sirota M."/>
            <person name="Sisneros N.B."/>
            <person name="Smith C.D."/>
            <person name="Smith T.F."/>
            <person name="Spieth J."/>
            <person name="Stage D.E."/>
            <person name="Stark A."/>
            <person name="Stephan W."/>
            <person name="Strausberg R.L."/>
            <person name="Strempel S."/>
            <person name="Sturgill D."/>
            <person name="Sutton G."/>
            <person name="Sutton G.G."/>
            <person name="Tao W."/>
            <person name="Teichmann S."/>
            <person name="Tobari Y.N."/>
            <person name="Tomimura Y."/>
            <person name="Tsolas J.M."/>
            <person name="Valente V.L."/>
            <person name="Venter E."/>
            <person name="Venter J.C."/>
            <person name="Vicario S."/>
            <person name="Vieira F.G."/>
            <person name="Vilella A.J."/>
            <person name="Villasante A."/>
            <person name="Walenz B."/>
            <person name="Wang J."/>
            <person name="Wasserman M."/>
            <person name="Watts T."/>
            <person name="Wilson D."/>
            <person name="Wilson R.K."/>
            <person name="Wing R.A."/>
            <person name="Wolfner M.F."/>
            <person name="Wong A."/>
            <person name="Wong G.K."/>
            <person name="Wu C.I."/>
            <person name="Wu G."/>
            <person name="Yamamoto D."/>
            <person name="Yang H.P."/>
            <person name="Yang S.P."/>
            <person name="Yorke J.A."/>
            <person name="Yoshida K."/>
            <person name="Zdobnov E."/>
            <person name="Zhang P."/>
            <person name="Zhang Y."/>
            <person name="Zimin A.V."/>
            <person name="Baldwin J."/>
            <person name="Abdouelleil A."/>
            <person name="Abdulkadir J."/>
            <person name="Abebe A."/>
            <person name="Abera B."/>
            <person name="Abreu J."/>
            <person name="Acer S.C."/>
            <person name="Aftuck L."/>
            <person name="Alexander A."/>
            <person name="An P."/>
            <person name="Anderson E."/>
            <person name="Anderson S."/>
            <person name="Arachi H."/>
            <person name="Azer M."/>
            <person name="Bachantsang P."/>
            <person name="Barry A."/>
            <person name="Bayul T."/>
            <person name="Berlin A."/>
            <person name="Bessette D."/>
            <person name="Bloom T."/>
            <person name="Blye J."/>
            <person name="Boguslavskiy L."/>
            <person name="Bonnet C."/>
            <person name="Boukhgalter B."/>
            <person name="Bourzgui I."/>
            <person name="Brown A."/>
            <person name="Cahill P."/>
            <person name="Channer S."/>
            <person name="Cheshatsang Y."/>
            <person name="Chuda L."/>
            <person name="Citroen M."/>
            <person name="Collymore A."/>
            <person name="Cooke P."/>
            <person name="Costello M."/>
            <person name="D'Aco K."/>
            <person name="Daza R."/>
            <person name="De Haan G."/>
            <person name="DeGray S."/>
            <person name="DeMaso C."/>
            <person name="Dhargay N."/>
            <person name="Dooley K."/>
            <person name="Dooley E."/>
            <person name="Doricent M."/>
            <person name="Dorje P."/>
            <person name="Dorjee K."/>
            <person name="Dupes A."/>
            <person name="Elong R."/>
            <person name="Falk J."/>
            <person name="Farina A."/>
            <person name="Faro S."/>
            <person name="Ferguson D."/>
            <person name="Fisher S."/>
            <person name="Foley C.D."/>
            <person name="Franke A."/>
            <person name="Friedrich D."/>
            <person name="Gadbois L."/>
            <person name="Gearin G."/>
            <person name="Gearin C.R."/>
            <person name="Giannoukos G."/>
            <person name="Goode T."/>
            <person name="Graham J."/>
            <person name="Grandbois E."/>
            <person name="Grewal S."/>
            <person name="Gyaltsen K."/>
            <person name="Hafez N."/>
            <person name="Hagos B."/>
            <person name="Hall J."/>
            <person name="Henson C."/>
            <person name="Hollinger A."/>
            <person name="Honan T."/>
            <person name="Huard M.D."/>
            <person name="Hughes L."/>
            <person name="Hurhula B."/>
            <person name="Husby M.E."/>
            <person name="Kamat A."/>
            <person name="Kanga B."/>
            <person name="Kashin S."/>
            <person name="Khazanovich D."/>
            <person name="Kisner P."/>
            <person name="Lance K."/>
            <person name="Lara M."/>
            <person name="Lee W."/>
            <person name="Lennon N."/>
            <person name="Letendre F."/>
            <person name="LeVine R."/>
            <person name="Lipovsky A."/>
            <person name="Liu X."/>
            <person name="Liu J."/>
            <person name="Liu S."/>
            <person name="Lokyitsang T."/>
            <person name="Lokyitsang Y."/>
            <person name="Lubonja R."/>
            <person name="Lui A."/>
            <person name="MacDonald P."/>
            <person name="Magnisalis V."/>
            <person name="Maru K."/>
            <person name="Matthews C."/>
            <person name="McCusker W."/>
            <person name="McDonough S."/>
            <person name="Mehta T."/>
            <person name="Meldrim J."/>
            <person name="Meneus L."/>
            <person name="Mihai O."/>
            <person name="Mihalev A."/>
            <person name="Mihova T."/>
            <person name="Mittelman R."/>
            <person name="Mlenga V."/>
            <person name="Montmayeur A."/>
            <person name="Mulrain L."/>
            <person name="Navidi A."/>
            <person name="Naylor J."/>
            <person name="Negash T."/>
            <person name="Nguyen T."/>
            <person name="Nguyen N."/>
            <person name="Nicol R."/>
            <person name="Norbu C."/>
            <person name="Norbu N."/>
            <person name="Novod N."/>
            <person name="O'Neill B."/>
            <person name="Osman S."/>
            <person name="Markiewicz E."/>
            <person name="Oyono O.L."/>
            <person name="Patti C."/>
            <person name="Phunkhang P."/>
            <person name="Pierre F."/>
            <person name="Priest M."/>
            <person name="Raghuraman S."/>
            <person name="Rege F."/>
            <person name="Reyes R."/>
            <person name="Rise C."/>
            <person name="Rogov P."/>
            <person name="Ross K."/>
            <person name="Ryan E."/>
            <person name="Settipalli S."/>
            <person name="Shea T."/>
            <person name="Sherpa N."/>
            <person name="Shi L."/>
            <person name="Shih D."/>
            <person name="Sparrow T."/>
            <person name="Spaulding J."/>
            <person name="Stalker J."/>
            <person name="Stange-Thomann N."/>
            <person name="Stavropoulos S."/>
            <person name="Stone C."/>
            <person name="Strader C."/>
            <person name="Tesfaye S."/>
            <person name="Thomson T."/>
            <person name="Thoulutsang Y."/>
            <person name="Thoulutsang D."/>
            <person name="Topham K."/>
            <person name="Topping I."/>
            <person name="Tsamla T."/>
            <person name="Vassiliev H."/>
            <person name="Vo A."/>
            <person name="Wangchuk T."/>
            <person name="Wangdi T."/>
            <person name="Weiand M."/>
            <person name="Wilkinson J."/>
            <person name="Wilson A."/>
            <person name="Yadav S."/>
            <person name="Young G."/>
            <person name="Yu Q."/>
            <person name="Zembek L."/>
            <person name="Zhong D."/>
            <person name="Zimmer A."/>
            <person name="Zwirko Z."/>
            <person name="Jaffe D.B."/>
            <person name="Alvarez P."/>
            <person name="Brockman W."/>
            <person name="Butler J."/>
            <person name="Chin C."/>
            <person name="Gnerre S."/>
            <person name="Grabherr M."/>
            <person name="Kleber M."/>
            <person name="Mauceli E."/>
            <person name="MacCallum I."/>
        </authorList>
    </citation>
    <scope>NUCLEOTIDE SEQUENCE [LARGE SCALE GENOMIC DNA]</scope>
    <source>
        <strain evidence="3">white501</strain>
    </source>
</reference>
<dbReference type="GO" id="GO:0007052">
    <property type="term" value="P:mitotic spindle organization"/>
    <property type="evidence" value="ECO:0007669"/>
    <property type="project" value="EnsemblMetazoa"/>
</dbReference>